<comment type="caution">
    <text evidence="2">The sequence shown here is derived from an EMBL/GenBank/DDBJ whole genome shotgun (WGS) entry which is preliminary data.</text>
</comment>
<dbReference type="InterPro" id="IPR008030">
    <property type="entry name" value="NmrA-like"/>
</dbReference>
<feature type="domain" description="NmrA-like" evidence="1">
    <location>
        <begin position="2"/>
        <end position="94"/>
    </location>
</feature>
<name>A0A949U156_9CLOT</name>
<protein>
    <submittedName>
        <fullName evidence="2">SDR family oxidoreductase</fullName>
    </submittedName>
</protein>
<evidence type="ECO:0000259" key="1">
    <source>
        <dbReference type="Pfam" id="PF05368"/>
    </source>
</evidence>
<reference evidence="2" key="1">
    <citation type="submission" date="2020-12" db="EMBL/GenBank/DDBJ databases">
        <title>Clostridium thailandense sp. nov., a novel acetogenic bacterium isolated from peat land soil in Thailand.</title>
        <authorList>
            <person name="Chaikitkaew S."/>
            <person name="Birkeland N.K."/>
        </authorList>
    </citation>
    <scope>NUCLEOTIDE SEQUENCE</scope>
    <source>
        <strain evidence="2">PL3</strain>
    </source>
</reference>
<dbReference type="GO" id="GO:0005737">
    <property type="term" value="C:cytoplasm"/>
    <property type="evidence" value="ECO:0007669"/>
    <property type="project" value="TreeGrafter"/>
</dbReference>
<accession>A0A949U156</accession>
<gene>
    <name evidence="2" type="ORF">I6U48_15895</name>
</gene>
<keyword evidence="3" id="KW-1185">Reference proteome</keyword>
<evidence type="ECO:0000313" key="3">
    <source>
        <dbReference type="Proteomes" id="UP000694308"/>
    </source>
</evidence>
<dbReference type="AlphaFoldDB" id="A0A949U156"/>
<evidence type="ECO:0000313" key="2">
    <source>
        <dbReference type="EMBL" id="MBV7274379.1"/>
    </source>
</evidence>
<sequence length="281" mass="29599">MRIFVTGATGYIGSAVVQELIQAGHKVIGLTRSEEGAKKLESVGAEALIGTLEDTECLCKGASMAEGVIHMAFRHDFSDFSGSLAIDLNVINAIGGILKGTGKPFVTTAHANGETSDKATLALADKGVCSAVISLAPSVHSDADSHGFIPQLINIARSKGVSAYVEEGTNRWPAIHRLDAAKLFRLAIEKAPAGSSFTGRGDEGIPFREIASTIGKHLNLPVVSISREEANAHFGFLGMLVSLDIPSVMPGNVAQTKEVLGWNPIQPGLIADLEQGHYFNK</sequence>
<dbReference type="CDD" id="cd05262">
    <property type="entry name" value="SDR_a7"/>
    <property type="match status" value="1"/>
</dbReference>
<dbReference type="EMBL" id="JAEEGC010000075">
    <property type="protein sequence ID" value="MBV7274379.1"/>
    <property type="molecule type" value="Genomic_DNA"/>
</dbReference>
<dbReference type="PANTHER" id="PTHR48079:SF9">
    <property type="entry name" value="PUTATIVE-RELATED"/>
    <property type="match status" value="1"/>
</dbReference>
<dbReference type="InterPro" id="IPR051783">
    <property type="entry name" value="NAD(P)-dependent_oxidoreduct"/>
</dbReference>
<organism evidence="2 3">
    <name type="scientific">Clostridium thailandense</name>
    <dbReference type="NCBI Taxonomy" id="2794346"/>
    <lineage>
        <taxon>Bacteria</taxon>
        <taxon>Bacillati</taxon>
        <taxon>Bacillota</taxon>
        <taxon>Clostridia</taxon>
        <taxon>Eubacteriales</taxon>
        <taxon>Clostridiaceae</taxon>
        <taxon>Clostridium</taxon>
    </lineage>
</organism>
<dbReference type="Pfam" id="PF05368">
    <property type="entry name" value="NmrA"/>
    <property type="match status" value="1"/>
</dbReference>
<dbReference type="GO" id="GO:0004029">
    <property type="term" value="F:aldehyde dehydrogenase (NAD+) activity"/>
    <property type="evidence" value="ECO:0007669"/>
    <property type="project" value="TreeGrafter"/>
</dbReference>
<proteinExistence type="predicted"/>
<dbReference type="PANTHER" id="PTHR48079">
    <property type="entry name" value="PROTEIN YEEZ"/>
    <property type="match status" value="1"/>
</dbReference>
<dbReference type="RefSeq" id="WP_218321446.1">
    <property type="nucleotide sequence ID" value="NZ_JAEEGC010000075.1"/>
</dbReference>
<dbReference type="Proteomes" id="UP000694308">
    <property type="component" value="Unassembled WGS sequence"/>
</dbReference>